<dbReference type="SUPFAM" id="SSF140931">
    <property type="entry name" value="Fic-like"/>
    <property type="match status" value="1"/>
</dbReference>
<feature type="region of interest" description="Disordered" evidence="1">
    <location>
        <begin position="351"/>
        <end position="374"/>
    </location>
</feature>
<dbReference type="EMBL" id="CP012752">
    <property type="protein sequence ID" value="ALG11995.1"/>
    <property type="molecule type" value="Genomic_DNA"/>
</dbReference>
<evidence type="ECO:0000259" key="2">
    <source>
        <dbReference type="PROSITE" id="PS51459"/>
    </source>
</evidence>
<sequence>MPRDLTLPPATYRLAARAEHALGRLDEAAGRLARCDGLVRSTQVRDAQSSASLVGVNVSLTEALIANMLAGQGSTKRPDLLAKITPYLRAHDHGLRLVRAGARLDATLIRELSAIMTGRSSAEVLRTEHGRLGGGRTAPYMLTAMGPHLVPRLKEWSDWVHGDIRQPRVAHLAVAHYFLEVLQPFPTANGHVARVFSMLEMVRQKLLRNQILPLSVWLDDELDVYRCQIRAVVDTGRLDRWVDFFSIAIHDQAQAQLQMVYKLGELGAELSKGMSPSGTAAKVVADVIGFPVINHREIQQRYGVSKKYATEVTRRLVNSGALTSWESRKYDQVFYSEPVIKLLSLNNRTTADVRRHPPGISTDPPPSKDKPGKR</sequence>
<dbReference type="KEGG" id="kphy:AOZ06_38585"/>
<keyword evidence="4" id="KW-1185">Reference proteome</keyword>
<dbReference type="InterPro" id="IPR036597">
    <property type="entry name" value="Fido-like_dom_sf"/>
</dbReference>
<evidence type="ECO:0000256" key="1">
    <source>
        <dbReference type="SAM" id="MobiDB-lite"/>
    </source>
</evidence>
<evidence type="ECO:0000313" key="3">
    <source>
        <dbReference type="EMBL" id="ALG11995.1"/>
    </source>
</evidence>
<name>A0A0N9I739_9PSEU</name>
<dbReference type="InterPro" id="IPR025758">
    <property type="entry name" value="Fic/DOC_N"/>
</dbReference>
<dbReference type="Pfam" id="PF13784">
    <property type="entry name" value="Fic_N"/>
    <property type="match status" value="1"/>
</dbReference>
<dbReference type="Gene3D" id="1.10.3290.10">
    <property type="entry name" value="Fido-like domain"/>
    <property type="match status" value="1"/>
</dbReference>
<dbReference type="PROSITE" id="PS51459">
    <property type="entry name" value="FIDO"/>
    <property type="match status" value="1"/>
</dbReference>
<accession>A0A0N9I739</accession>
<organism evidence="3 4">
    <name type="scientific">Kibdelosporangium phytohabitans</name>
    <dbReference type="NCBI Taxonomy" id="860235"/>
    <lineage>
        <taxon>Bacteria</taxon>
        <taxon>Bacillati</taxon>
        <taxon>Actinomycetota</taxon>
        <taxon>Actinomycetes</taxon>
        <taxon>Pseudonocardiales</taxon>
        <taxon>Pseudonocardiaceae</taxon>
        <taxon>Kibdelosporangium</taxon>
    </lineage>
</organism>
<evidence type="ECO:0000313" key="4">
    <source>
        <dbReference type="Proteomes" id="UP000063699"/>
    </source>
</evidence>
<gene>
    <name evidence="3" type="ORF">AOZ06_38585</name>
</gene>
<reference evidence="3 4" key="1">
    <citation type="submission" date="2015-07" db="EMBL/GenBank/DDBJ databases">
        <title>Genome sequencing of Kibdelosporangium phytohabitans.</title>
        <authorList>
            <person name="Qin S."/>
            <person name="Xing K."/>
        </authorList>
    </citation>
    <scope>NUCLEOTIDE SEQUENCE [LARGE SCALE GENOMIC DNA]</scope>
    <source>
        <strain evidence="3 4">KLBMP1111</strain>
    </source>
</reference>
<proteinExistence type="predicted"/>
<feature type="domain" description="Fido" evidence="2">
    <location>
        <begin position="104"/>
        <end position="247"/>
    </location>
</feature>
<dbReference type="InterPro" id="IPR003812">
    <property type="entry name" value="Fido"/>
</dbReference>
<dbReference type="Proteomes" id="UP000063699">
    <property type="component" value="Chromosome"/>
</dbReference>
<protein>
    <recommendedName>
        <fullName evidence="2">Fido domain-containing protein</fullName>
    </recommendedName>
</protein>
<dbReference type="STRING" id="860235.AOZ06_38585"/>
<dbReference type="AlphaFoldDB" id="A0A0N9I739"/>